<protein>
    <submittedName>
        <fullName evidence="6">ABC exporter membrane fusion protein</fullName>
    </submittedName>
</protein>
<evidence type="ECO:0000256" key="4">
    <source>
        <dbReference type="SAM" id="Phobius"/>
    </source>
</evidence>
<comment type="subcellular location">
    <subcellularLocation>
        <location evidence="1">Cell envelope</location>
    </subcellularLocation>
</comment>
<proteinExistence type="predicted"/>
<keyword evidence="4" id="KW-0812">Transmembrane</keyword>
<evidence type="ECO:0000259" key="5">
    <source>
        <dbReference type="Pfam" id="PF25876"/>
    </source>
</evidence>
<dbReference type="InterPro" id="IPR050465">
    <property type="entry name" value="UPF0194_transport"/>
</dbReference>
<evidence type="ECO:0000313" key="6">
    <source>
        <dbReference type="EMBL" id="NER30900.1"/>
    </source>
</evidence>
<dbReference type="PANTHER" id="PTHR32347">
    <property type="entry name" value="EFFLUX SYSTEM COMPONENT YKNX-RELATED"/>
    <property type="match status" value="1"/>
</dbReference>
<feature type="transmembrane region" description="Helical" evidence="4">
    <location>
        <begin position="12"/>
        <end position="36"/>
    </location>
</feature>
<gene>
    <name evidence="6" type="ORF">F6J89_25590</name>
</gene>
<dbReference type="Gene3D" id="1.10.287.470">
    <property type="entry name" value="Helix hairpin bin"/>
    <property type="match status" value="1"/>
</dbReference>
<name>A0A6B3NGW2_9CYAN</name>
<dbReference type="NCBIfam" id="TIGR02971">
    <property type="entry name" value="heterocyst_DevB"/>
    <property type="match status" value="1"/>
</dbReference>
<feature type="coiled-coil region" evidence="3">
    <location>
        <begin position="158"/>
        <end position="230"/>
    </location>
</feature>
<feature type="domain" description="Multidrug resistance protein MdtA-like alpha-helical hairpin" evidence="5">
    <location>
        <begin position="162"/>
        <end position="218"/>
    </location>
</feature>
<dbReference type="InterPro" id="IPR058624">
    <property type="entry name" value="MdtA-like_HH"/>
</dbReference>
<keyword evidence="4" id="KW-1133">Transmembrane helix</keyword>
<dbReference type="Pfam" id="PF25876">
    <property type="entry name" value="HH_MFP_RND"/>
    <property type="match status" value="1"/>
</dbReference>
<dbReference type="PRINTS" id="PR01490">
    <property type="entry name" value="RTXTOXIND"/>
</dbReference>
<dbReference type="SUPFAM" id="SSF111369">
    <property type="entry name" value="HlyD-like secretion proteins"/>
    <property type="match status" value="2"/>
</dbReference>
<keyword evidence="2 3" id="KW-0175">Coiled coil</keyword>
<evidence type="ECO:0000256" key="2">
    <source>
        <dbReference type="ARBA" id="ARBA00023054"/>
    </source>
</evidence>
<sequence>MQDATAAKSSKPFILPVSALLTIAILIVGGITAYSLRQSSQTRVASNSAPSVPEIKTVTALGRLEPSGEVIQVSAPSSIQGDRLKELLVTEGDNVVKGQIMAILDTHDRAWAALKQAEEQVRVAQANLAQVKAGAKTGEIEAQKAAIARIKAERSNDIAAQSATVARLEAELKNAHIEYQRYEKLHTEGAISASQRDSRQLTFETAQRQLEQAQANLQRIEIAQQEQIREAQATLERIAEVRPVDVEVAAAEVRNAQAAVATTRAELDLTYIKAPQAGQILDVLTRPGEVISSDGIARIGQTSQMYVVAEVYESDIGKIKVGQQVKVTSNAVSGELHGTVEQIGLEVQRQEVINTDPAANIDAKIIEVRVKLDQQSTQKVAGLTNLLVKVAITL</sequence>
<evidence type="ECO:0000256" key="1">
    <source>
        <dbReference type="ARBA" id="ARBA00004196"/>
    </source>
</evidence>
<dbReference type="Gene3D" id="2.40.30.170">
    <property type="match status" value="1"/>
</dbReference>
<evidence type="ECO:0000256" key="3">
    <source>
        <dbReference type="SAM" id="Coils"/>
    </source>
</evidence>
<accession>A0A6B3NGW2</accession>
<dbReference type="PANTHER" id="PTHR32347:SF27">
    <property type="entry name" value="RND EFFLUX PUMP MEMBRANE FUSION PROTEIN BARREL-SANDWICH DOMAIN-CONTAINING PROTEIN"/>
    <property type="match status" value="1"/>
</dbReference>
<dbReference type="Gene3D" id="2.40.50.100">
    <property type="match status" value="1"/>
</dbReference>
<reference evidence="6" key="1">
    <citation type="submission" date="2019-11" db="EMBL/GenBank/DDBJ databases">
        <title>Genomic insights into an expanded diversity of filamentous marine cyanobacteria reveals the extraordinary biosynthetic potential of Moorea and Okeania.</title>
        <authorList>
            <person name="Ferreira Leao T."/>
            <person name="Wang M."/>
            <person name="Moss N."/>
            <person name="Da Silva R."/>
            <person name="Sanders J."/>
            <person name="Nurk S."/>
            <person name="Gurevich A."/>
            <person name="Humphrey G."/>
            <person name="Reher R."/>
            <person name="Zhu Q."/>
            <person name="Belda-Ferre P."/>
            <person name="Glukhov E."/>
            <person name="Rex R."/>
            <person name="Dorrestein P.C."/>
            <person name="Knight R."/>
            <person name="Pevzner P."/>
            <person name="Gerwick W.H."/>
            <person name="Gerwick L."/>
        </authorList>
    </citation>
    <scope>NUCLEOTIDE SEQUENCE</scope>
    <source>
        <strain evidence="6">SIO1C4</strain>
    </source>
</reference>
<keyword evidence="4" id="KW-0472">Membrane</keyword>
<dbReference type="AlphaFoldDB" id="A0A6B3NGW2"/>
<comment type="caution">
    <text evidence="6">The sequence shown here is derived from an EMBL/GenBank/DDBJ whole genome shotgun (WGS) entry which is preliminary data.</text>
</comment>
<dbReference type="InterPro" id="IPR014315">
    <property type="entry name" value="ABC_heterocyst_DevB"/>
</dbReference>
<organism evidence="6">
    <name type="scientific">Symploca sp. SIO1C4</name>
    <dbReference type="NCBI Taxonomy" id="2607765"/>
    <lineage>
        <taxon>Bacteria</taxon>
        <taxon>Bacillati</taxon>
        <taxon>Cyanobacteriota</taxon>
        <taxon>Cyanophyceae</taxon>
        <taxon>Coleofasciculales</taxon>
        <taxon>Coleofasciculaceae</taxon>
        <taxon>Symploca</taxon>
    </lineage>
</organism>
<dbReference type="EMBL" id="JAAHFQ010000670">
    <property type="protein sequence ID" value="NER30900.1"/>
    <property type="molecule type" value="Genomic_DNA"/>
</dbReference>
<dbReference type="GO" id="GO:0030313">
    <property type="term" value="C:cell envelope"/>
    <property type="evidence" value="ECO:0007669"/>
    <property type="project" value="UniProtKB-SubCell"/>
</dbReference>